<sequence length="237" mass="25759">MSPSSNIGMASGWRGRGRCGTNWSLMPFALGIAQRFPSPLLWLTVGRSRGSSANHLRVPELMASRRSSATVFYPEIQLFGKVRSCVGSTVRGPKVVLAAYGDPGPLTMSCVNSPPHQHSVQRGFSILQAYVSCHGASGGYIALATDILGIQCLAAPGSHAHLLDEGTGKDKTNERQKCMIYVRIHPARGSAVPFEFLSGGKEKENHAGRRVRLLRDPDIGLVLTRGMFPLNKWRYTN</sequence>
<comment type="caution">
    <text evidence="1">The sequence shown here is derived from an EMBL/GenBank/DDBJ whole genome shotgun (WGS) entry which is preliminary data.</text>
</comment>
<accession>A0AAD8PQA8</accession>
<evidence type="ECO:0000313" key="2">
    <source>
        <dbReference type="Proteomes" id="UP001230504"/>
    </source>
</evidence>
<dbReference type="EMBL" id="JAHLJV010000076">
    <property type="protein sequence ID" value="KAK1574405.1"/>
    <property type="molecule type" value="Genomic_DNA"/>
</dbReference>
<protein>
    <submittedName>
        <fullName evidence="1">Uncharacterized protein</fullName>
    </submittedName>
</protein>
<dbReference type="AlphaFoldDB" id="A0AAD8PQA8"/>
<gene>
    <name evidence="1" type="ORF">LY79DRAFT_566159</name>
</gene>
<keyword evidence="2" id="KW-1185">Reference proteome</keyword>
<organism evidence="1 2">
    <name type="scientific">Colletotrichum navitas</name>
    <dbReference type="NCBI Taxonomy" id="681940"/>
    <lineage>
        <taxon>Eukaryota</taxon>
        <taxon>Fungi</taxon>
        <taxon>Dikarya</taxon>
        <taxon>Ascomycota</taxon>
        <taxon>Pezizomycotina</taxon>
        <taxon>Sordariomycetes</taxon>
        <taxon>Hypocreomycetidae</taxon>
        <taxon>Glomerellales</taxon>
        <taxon>Glomerellaceae</taxon>
        <taxon>Colletotrichum</taxon>
        <taxon>Colletotrichum graminicola species complex</taxon>
    </lineage>
</organism>
<evidence type="ECO:0000313" key="1">
    <source>
        <dbReference type="EMBL" id="KAK1574405.1"/>
    </source>
</evidence>
<dbReference type="RefSeq" id="XP_060409932.1">
    <property type="nucleotide sequence ID" value="XM_060558793.1"/>
</dbReference>
<dbReference type="Proteomes" id="UP001230504">
    <property type="component" value="Unassembled WGS sequence"/>
</dbReference>
<name>A0AAD8PQA8_9PEZI</name>
<dbReference type="GeneID" id="85443033"/>
<proteinExistence type="predicted"/>
<reference evidence="1" key="1">
    <citation type="submission" date="2021-06" db="EMBL/GenBank/DDBJ databases">
        <title>Comparative genomics, transcriptomics and evolutionary studies reveal genomic signatures of adaptation to plant cell wall in hemibiotrophic fungi.</title>
        <authorList>
            <consortium name="DOE Joint Genome Institute"/>
            <person name="Baroncelli R."/>
            <person name="Diaz J.F."/>
            <person name="Benocci T."/>
            <person name="Peng M."/>
            <person name="Battaglia E."/>
            <person name="Haridas S."/>
            <person name="Andreopoulos W."/>
            <person name="Labutti K."/>
            <person name="Pangilinan J."/>
            <person name="Floch G.L."/>
            <person name="Makela M.R."/>
            <person name="Henrissat B."/>
            <person name="Grigoriev I.V."/>
            <person name="Crouch J.A."/>
            <person name="De Vries R.P."/>
            <person name="Sukno S.A."/>
            <person name="Thon M.R."/>
        </authorList>
    </citation>
    <scope>NUCLEOTIDE SEQUENCE</scope>
    <source>
        <strain evidence="1">CBS 125086</strain>
    </source>
</reference>